<dbReference type="WBParaSite" id="HNAJ_0000662601-mRNA-1">
    <property type="protein sequence ID" value="HNAJ_0000662601-mRNA-1"/>
    <property type="gene ID" value="HNAJ_0000662601"/>
</dbReference>
<accession>A0A0R3THT5</accession>
<reference evidence="1 2" key="2">
    <citation type="submission" date="2018-11" db="EMBL/GenBank/DDBJ databases">
        <authorList>
            <consortium name="Pathogen Informatics"/>
        </authorList>
    </citation>
    <scope>NUCLEOTIDE SEQUENCE [LARGE SCALE GENOMIC DNA]</scope>
</reference>
<keyword evidence="2" id="KW-1185">Reference proteome</keyword>
<dbReference type="STRING" id="102285.A0A0R3THT5"/>
<name>A0A0R3THT5_RODNA</name>
<gene>
    <name evidence="1" type="ORF">HNAJ_LOCUS6622</name>
</gene>
<organism evidence="3">
    <name type="scientific">Rodentolepis nana</name>
    <name type="common">Dwarf tapeworm</name>
    <name type="synonym">Hymenolepis nana</name>
    <dbReference type="NCBI Taxonomy" id="102285"/>
    <lineage>
        <taxon>Eukaryota</taxon>
        <taxon>Metazoa</taxon>
        <taxon>Spiralia</taxon>
        <taxon>Lophotrochozoa</taxon>
        <taxon>Platyhelminthes</taxon>
        <taxon>Cestoda</taxon>
        <taxon>Eucestoda</taxon>
        <taxon>Cyclophyllidea</taxon>
        <taxon>Hymenolepididae</taxon>
        <taxon>Rodentolepis</taxon>
    </lineage>
</organism>
<sequence length="89" mass="9980">MGSSTSCILLLDFREIPTEASHYGLNIVSSDGFPGAFCVATANENEVDSPAYQRLRDLSNQHNRLCSLARLLICDRLDYLDRTDPFLQQ</sequence>
<dbReference type="AlphaFoldDB" id="A0A0R3THT5"/>
<evidence type="ECO:0000313" key="2">
    <source>
        <dbReference type="Proteomes" id="UP000278807"/>
    </source>
</evidence>
<reference evidence="3" key="1">
    <citation type="submission" date="2017-02" db="UniProtKB">
        <authorList>
            <consortium name="WormBaseParasite"/>
        </authorList>
    </citation>
    <scope>IDENTIFICATION</scope>
</reference>
<protein>
    <submittedName>
        <fullName evidence="1 3">Uncharacterized protein</fullName>
    </submittedName>
</protein>
<dbReference type="EMBL" id="UZAE01007646">
    <property type="protein sequence ID" value="VDO02482.1"/>
    <property type="molecule type" value="Genomic_DNA"/>
</dbReference>
<evidence type="ECO:0000313" key="3">
    <source>
        <dbReference type="WBParaSite" id="HNAJ_0000662601-mRNA-1"/>
    </source>
</evidence>
<proteinExistence type="predicted"/>
<dbReference type="Proteomes" id="UP000278807">
    <property type="component" value="Unassembled WGS sequence"/>
</dbReference>
<evidence type="ECO:0000313" key="1">
    <source>
        <dbReference type="EMBL" id="VDO02482.1"/>
    </source>
</evidence>